<dbReference type="OrthoDB" id="3219396at2759"/>
<evidence type="ECO:0000313" key="3">
    <source>
        <dbReference type="EMBL" id="VFT97764.1"/>
    </source>
</evidence>
<dbReference type="Gene3D" id="1.20.1280.50">
    <property type="match status" value="1"/>
</dbReference>
<evidence type="ECO:0000259" key="1">
    <source>
        <dbReference type="Pfam" id="PF12937"/>
    </source>
</evidence>
<sequence length="160" mass="18110">MPQVRAPTRAPDDSKIVSIPRPIDDNWELLNPHAAVRHTLPNWRLFGSINDESVAHVLRFLDGQSLLAAGQACKQLHALSNNDAMWLHVCRVEWGICKDELKHKRPVGGKQLYLFAISSMRTMAQRMIQEQCLLNLQRTLQHPAYGLHVSPQPTSFSFPA</sequence>
<proteinExistence type="predicted"/>
<dbReference type="EMBL" id="VJMH01006957">
    <property type="protein sequence ID" value="KAF0687119.1"/>
    <property type="molecule type" value="Genomic_DNA"/>
</dbReference>
<reference evidence="2" key="2">
    <citation type="submission" date="2019-06" db="EMBL/GenBank/DDBJ databases">
        <title>Genomics analysis of Aphanomyces spp. identifies a new class of oomycete effector associated with host adaptation.</title>
        <authorList>
            <person name="Gaulin E."/>
        </authorList>
    </citation>
    <scope>NUCLEOTIDE SEQUENCE</scope>
    <source>
        <strain evidence="2">CBS 578.67</strain>
    </source>
</reference>
<dbReference type="Proteomes" id="UP000332933">
    <property type="component" value="Unassembled WGS sequence"/>
</dbReference>
<accession>A0A485LIQ8</accession>
<dbReference type="EMBL" id="CAADRA010006983">
    <property type="protein sequence ID" value="VFT97764.1"/>
    <property type="molecule type" value="Genomic_DNA"/>
</dbReference>
<name>A0A485LIQ8_9STRA</name>
<dbReference type="InterPro" id="IPR001810">
    <property type="entry name" value="F-box_dom"/>
</dbReference>
<keyword evidence="4" id="KW-1185">Reference proteome</keyword>
<feature type="domain" description="F-box" evidence="1">
    <location>
        <begin position="52"/>
        <end position="91"/>
    </location>
</feature>
<dbReference type="InterPro" id="IPR036047">
    <property type="entry name" value="F-box-like_dom_sf"/>
</dbReference>
<evidence type="ECO:0000313" key="2">
    <source>
        <dbReference type="EMBL" id="KAF0687119.1"/>
    </source>
</evidence>
<organism evidence="3 4">
    <name type="scientific">Aphanomyces stellatus</name>
    <dbReference type="NCBI Taxonomy" id="120398"/>
    <lineage>
        <taxon>Eukaryota</taxon>
        <taxon>Sar</taxon>
        <taxon>Stramenopiles</taxon>
        <taxon>Oomycota</taxon>
        <taxon>Saprolegniomycetes</taxon>
        <taxon>Saprolegniales</taxon>
        <taxon>Verrucalvaceae</taxon>
        <taxon>Aphanomyces</taxon>
    </lineage>
</organism>
<dbReference type="AlphaFoldDB" id="A0A485LIQ8"/>
<gene>
    <name evidence="3" type="primary">Aste57867_21090</name>
    <name evidence="2" type="ORF">As57867_021022</name>
    <name evidence="3" type="ORF">ASTE57867_21090</name>
</gene>
<dbReference type="SUPFAM" id="SSF81383">
    <property type="entry name" value="F-box domain"/>
    <property type="match status" value="1"/>
</dbReference>
<reference evidence="3 4" key="1">
    <citation type="submission" date="2019-03" db="EMBL/GenBank/DDBJ databases">
        <authorList>
            <person name="Gaulin E."/>
            <person name="Dumas B."/>
        </authorList>
    </citation>
    <scope>NUCLEOTIDE SEQUENCE [LARGE SCALE GENOMIC DNA]</scope>
    <source>
        <strain evidence="3">CBS 568.67</strain>
    </source>
</reference>
<protein>
    <submittedName>
        <fullName evidence="3">Aste57867_21090 protein</fullName>
    </submittedName>
</protein>
<evidence type="ECO:0000313" key="4">
    <source>
        <dbReference type="Proteomes" id="UP000332933"/>
    </source>
</evidence>
<dbReference type="Pfam" id="PF12937">
    <property type="entry name" value="F-box-like"/>
    <property type="match status" value="1"/>
</dbReference>